<keyword evidence="2" id="KW-1185">Reference proteome</keyword>
<evidence type="ECO:0000313" key="2">
    <source>
        <dbReference type="Proteomes" id="UP000886501"/>
    </source>
</evidence>
<proteinExistence type="predicted"/>
<protein>
    <submittedName>
        <fullName evidence="1">RdRP-domain-containing protein</fullName>
    </submittedName>
</protein>
<reference evidence="1" key="1">
    <citation type="submission" date="2019-10" db="EMBL/GenBank/DDBJ databases">
        <authorList>
            <consortium name="DOE Joint Genome Institute"/>
            <person name="Kuo A."/>
            <person name="Miyauchi S."/>
            <person name="Kiss E."/>
            <person name="Drula E."/>
            <person name="Kohler A."/>
            <person name="Sanchez-Garcia M."/>
            <person name="Andreopoulos B."/>
            <person name="Barry K.W."/>
            <person name="Bonito G."/>
            <person name="Buee M."/>
            <person name="Carver A."/>
            <person name="Chen C."/>
            <person name="Cichocki N."/>
            <person name="Clum A."/>
            <person name="Culley D."/>
            <person name="Crous P.W."/>
            <person name="Fauchery L."/>
            <person name="Girlanda M."/>
            <person name="Hayes R."/>
            <person name="Keri Z."/>
            <person name="Labutti K."/>
            <person name="Lipzen A."/>
            <person name="Lombard V."/>
            <person name="Magnuson J."/>
            <person name="Maillard F."/>
            <person name="Morin E."/>
            <person name="Murat C."/>
            <person name="Nolan M."/>
            <person name="Ohm R."/>
            <person name="Pangilinan J."/>
            <person name="Pereira M."/>
            <person name="Perotto S."/>
            <person name="Peter M."/>
            <person name="Riley R."/>
            <person name="Sitrit Y."/>
            <person name="Stielow B."/>
            <person name="Szollosi G."/>
            <person name="Zifcakova L."/>
            <person name="Stursova M."/>
            <person name="Spatafora J.W."/>
            <person name="Tedersoo L."/>
            <person name="Vaario L.-M."/>
            <person name="Yamada A."/>
            <person name="Yan M."/>
            <person name="Wang P."/>
            <person name="Xu J."/>
            <person name="Bruns T."/>
            <person name="Baldrian P."/>
            <person name="Vilgalys R."/>
            <person name="Henrissat B."/>
            <person name="Grigoriev I.V."/>
            <person name="Hibbett D."/>
            <person name="Nagy L.G."/>
            <person name="Martin F.M."/>
        </authorList>
    </citation>
    <scope>NUCLEOTIDE SEQUENCE</scope>
    <source>
        <strain evidence="1">P2</strain>
    </source>
</reference>
<organism evidence="1 2">
    <name type="scientific">Thelephora ganbajun</name>
    <name type="common">Ganba fungus</name>
    <dbReference type="NCBI Taxonomy" id="370292"/>
    <lineage>
        <taxon>Eukaryota</taxon>
        <taxon>Fungi</taxon>
        <taxon>Dikarya</taxon>
        <taxon>Basidiomycota</taxon>
        <taxon>Agaricomycotina</taxon>
        <taxon>Agaricomycetes</taxon>
        <taxon>Thelephorales</taxon>
        <taxon>Thelephoraceae</taxon>
        <taxon>Thelephora</taxon>
    </lineage>
</organism>
<reference evidence="1" key="2">
    <citation type="journal article" date="2020" name="Nat. Commun.">
        <title>Large-scale genome sequencing of mycorrhizal fungi provides insights into the early evolution of symbiotic traits.</title>
        <authorList>
            <person name="Miyauchi S."/>
            <person name="Kiss E."/>
            <person name="Kuo A."/>
            <person name="Drula E."/>
            <person name="Kohler A."/>
            <person name="Sanchez-Garcia M."/>
            <person name="Morin E."/>
            <person name="Andreopoulos B."/>
            <person name="Barry K.W."/>
            <person name="Bonito G."/>
            <person name="Buee M."/>
            <person name="Carver A."/>
            <person name="Chen C."/>
            <person name="Cichocki N."/>
            <person name="Clum A."/>
            <person name="Culley D."/>
            <person name="Crous P.W."/>
            <person name="Fauchery L."/>
            <person name="Girlanda M."/>
            <person name="Hayes R.D."/>
            <person name="Keri Z."/>
            <person name="LaButti K."/>
            <person name="Lipzen A."/>
            <person name="Lombard V."/>
            <person name="Magnuson J."/>
            <person name="Maillard F."/>
            <person name="Murat C."/>
            <person name="Nolan M."/>
            <person name="Ohm R.A."/>
            <person name="Pangilinan J."/>
            <person name="Pereira M.F."/>
            <person name="Perotto S."/>
            <person name="Peter M."/>
            <person name="Pfister S."/>
            <person name="Riley R."/>
            <person name="Sitrit Y."/>
            <person name="Stielow J.B."/>
            <person name="Szollosi G."/>
            <person name="Zifcakova L."/>
            <person name="Stursova M."/>
            <person name="Spatafora J.W."/>
            <person name="Tedersoo L."/>
            <person name="Vaario L.M."/>
            <person name="Yamada A."/>
            <person name="Yan M."/>
            <person name="Wang P."/>
            <person name="Xu J."/>
            <person name="Bruns T."/>
            <person name="Baldrian P."/>
            <person name="Vilgalys R."/>
            <person name="Dunand C."/>
            <person name="Henrissat B."/>
            <person name="Grigoriev I.V."/>
            <person name="Hibbett D."/>
            <person name="Nagy L.G."/>
            <person name="Martin F.M."/>
        </authorList>
    </citation>
    <scope>NUCLEOTIDE SEQUENCE</scope>
    <source>
        <strain evidence="1">P2</strain>
    </source>
</reference>
<accession>A0ACB6Z3C5</accession>
<sequence length="1703" mass="191404">MKTVLLENPSADQKEWNFIVPLDRLQLRRPVKTSGRIYGKRITFTATAITLEIGELSNNRILQDDDPSKFVAVSFGGLRFPDTYLRITGEYIQRLMEAGLYLNGTQYRFYHHSNSQLRERSCFMRAADSDAELDRRIYQLGEFEKINNIAKRAKRIGLLFSGASLDFTLNPQKTLDIPDMTVGEEVFSDGCGLMARNLAIQLAKRKGITFRNKRYTPTIIQIRYRGYKGVLMLHPELDQERKHLVHFRKSMKKFNTTTTNTFSVVDHSTPYAFGRLNNDIIVLLSSLGVTNEKLLAKQDEYFAWIEEAATNHLRAVDFLSCIGKYEEAERVLLDGLDDPKVFEKVRDAQKSEVAKFRKEDGKPRTRMMIHKSRLLFGVCDPYGVLKEGQVHIRITTENGASTPINTDVLVVRNPCLHPGDCLKLRAAHHPKLAHLIDCIVFAAVARPGHASAPSMSSGGDLDGDRYFVCWDPDIVPPTVVQSYNYPPNKERVKKDITRKDLATHFAMYNNAGLARVASLHQKWIRCKPEGALSVECQELNALHSQSVDGAKIVIPDRLSNPPETSEPFILDLLMSAATAFSERFLESLPVYDIARDLPQDDAMQYIRQLLRGKRYAFSEFEMFNMAVGIARKRGIDLRPMLPYLDLGALTVEQKYTVSSTLGLTPEEDRHIWNSLFWSDILTERDLEQRKLNIALPLQRFYSSNKSGLRTFWQYLKMCLQDFTRKILVLKIDGRFGIGIFIRGEVPWDEDASANENLRIVVCSFMPSASGPMSTYRSCSTDYRLHVADNILQLFEKQRSNSFVFMTRPPAASGADVITSIALQKISVPVQRQCGRVHRSPVTTIELHVVSNRDRVAHQLFDLYFEHIATETYVSRLAQQKLPYTLNRLEDVDWSEEGRMWMKELFIPKASREKIQAVLRNKDVAEIEKVLVLCLDNHAYDELFWAFYTVITPIQRMNTDVTMRWIERHPPLVYCLLKTQPPTEDCFVSPYLADLELTIIQNIIKSANQTGIASLVALEKIAASVARVTMDEYLHLLLLASLSEVLLVLHECRADVMSQSPMMEYAHKQALGITFDRAEEAADECPCNDQGRPRKAKGRGPAPATVRLVPVPDEPTQVIANVRIDEPTAVRIHSRVRLQAVSDPEKGWVGGRPVVDAVVVLAKKGEMKMELQYPLPPEYARMQWRMYNAGSVATAKAMLDAVGRLVDDGSVCCSFSNLIVGKHQSGRNDQTNGDGTDGDVDDDLDQDGLNPNQVRAVESSENPLALIWGPPGTGKTTVVVKILRKLFKTLDKEEKILMTASTHNAVDNVLERFIKLNAEENIVSNDKILRVATDSLKVNKALQDYTIDARVGGDVSENNRLVKKAQERVKSAKIVFTTCAGAGLGILRKVDFETAIIDEASQITEACALIPLVKGCKKAILVGDHVQLRPMVRNMAKALLHDVSMLERLYTGPSAKGMSKTMLNVQYRFPRQLAVFPSNEFYQGRLRTGMTDAPTRLAVLKGSKFPWPTEHGVVVPIVFIQCGSEEDMGGMSKSNAGQAEVVQRVIELLTTKDLPEEKPKSDPKGKGKAVDRGPDPQQGSDGASGSKKEKEENPKIVVLTPYTKQVSELKSRVPNDVGVFTIDSFQGRESDIIIFSTVRCNVERDIGFVEDERRLNVMWTRAKLALVIVGDRATLAEKSGLWKRALDSCVPVTLPEDLEATPIQ</sequence>
<evidence type="ECO:0000313" key="1">
    <source>
        <dbReference type="EMBL" id="KAF9644027.1"/>
    </source>
</evidence>
<dbReference type="EMBL" id="MU118166">
    <property type="protein sequence ID" value="KAF9644027.1"/>
    <property type="molecule type" value="Genomic_DNA"/>
</dbReference>
<name>A0ACB6Z3C5_THEGA</name>
<comment type="caution">
    <text evidence="1">The sequence shown here is derived from an EMBL/GenBank/DDBJ whole genome shotgun (WGS) entry which is preliminary data.</text>
</comment>
<dbReference type="Proteomes" id="UP000886501">
    <property type="component" value="Unassembled WGS sequence"/>
</dbReference>
<gene>
    <name evidence="1" type="ORF">BDM02DRAFT_3157296</name>
</gene>